<sequence length="384" mass="40401">MGLIVVPLLGVQGCATTSAWLPASGPSAGDITDAGKQPNSAIKVVYVDDTVIQTLAEERKHTYFSQQFPAKLGATYLVGPGDVLAISLWEAPPSTLFTSAPLDGMGGATTRMVSFPEQMVSANGTIDIPFAGMIHVAGRSPQQIQTMIEKKLSGKAHDPQVLVRMAQNTTATVTIVGDVGRSLQMPLTAKGDRLLDALAAAGGVRQSVGKETIQLARDGHVVSMPLKHVIQDPSQNVPLAPGDVITVTPKPLSLIVLGATVKNEEMYFESQGISLAQALGRAGGLQDARADARGVFVFRMADETDLGTTAAKPESKSATKDGKVPVVYVLDMRNPGSLLLAQGFKMHDNDVLYVSNAPAAELQKFLNIVTSSVYSITSLKAIGN</sequence>
<organism evidence="17 18">
    <name type="scientific">Halothiobacillus diazotrophicus</name>
    <dbReference type="NCBI Taxonomy" id="1860122"/>
    <lineage>
        <taxon>Bacteria</taxon>
        <taxon>Pseudomonadati</taxon>
        <taxon>Pseudomonadota</taxon>
        <taxon>Gammaproteobacteria</taxon>
        <taxon>Chromatiales</taxon>
        <taxon>Halothiobacillaceae</taxon>
        <taxon>Halothiobacillus</taxon>
    </lineage>
</organism>
<keyword evidence="10" id="KW-0626">Porin</keyword>
<dbReference type="AlphaFoldDB" id="A0A191ZK94"/>
<proteinExistence type="inferred from homology"/>
<dbReference type="KEGG" id="haz:A9404_03680"/>
<feature type="domain" description="SLBB" evidence="16">
    <location>
        <begin position="173"/>
        <end position="247"/>
    </location>
</feature>
<keyword evidence="7" id="KW-0732">Signal</keyword>
<evidence type="ECO:0000256" key="14">
    <source>
        <dbReference type="ARBA" id="ARBA00023288"/>
    </source>
</evidence>
<dbReference type="Pfam" id="PF22461">
    <property type="entry name" value="SLBB_2"/>
    <property type="match status" value="2"/>
</dbReference>
<keyword evidence="6" id="KW-0812">Transmembrane</keyword>
<dbReference type="InterPro" id="IPR049712">
    <property type="entry name" value="Poly_export"/>
</dbReference>
<evidence type="ECO:0000256" key="10">
    <source>
        <dbReference type="ARBA" id="ARBA00023114"/>
    </source>
</evidence>
<evidence type="ECO:0000256" key="4">
    <source>
        <dbReference type="ARBA" id="ARBA00022452"/>
    </source>
</evidence>
<dbReference type="GO" id="GO:0046930">
    <property type="term" value="C:pore complex"/>
    <property type="evidence" value="ECO:0007669"/>
    <property type="project" value="UniProtKB-KW"/>
</dbReference>
<evidence type="ECO:0000256" key="9">
    <source>
        <dbReference type="ARBA" id="ARBA00023065"/>
    </source>
</evidence>
<dbReference type="InterPro" id="IPR054765">
    <property type="entry name" value="SLBB_dom"/>
</dbReference>
<name>A0A191ZK94_9GAMM</name>
<keyword evidence="8" id="KW-0625">Polysaccharide transport</keyword>
<evidence type="ECO:0000256" key="2">
    <source>
        <dbReference type="ARBA" id="ARBA00009450"/>
    </source>
</evidence>
<keyword evidence="5" id="KW-0762">Sugar transport</keyword>
<evidence type="ECO:0000259" key="16">
    <source>
        <dbReference type="Pfam" id="PF22461"/>
    </source>
</evidence>
<keyword evidence="12" id="KW-0564">Palmitate</keyword>
<keyword evidence="18" id="KW-1185">Reference proteome</keyword>
<dbReference type="PANTHER" id="PTHR33619">
    <property type="entry name" value="POLYSACCHARIDE EXPORT PROTEIN GFCE-RELATED"/>
    <property type="match status" value="1"/>
</dbReference>
<keyword evidence="9" id="KW-0406">Ion transport</keyword>
<evidence type="ECO:0000313" key="18">
    <source>
        <dbReference type="Proteomes" id="UP000078596"/>
    </source>
</evidence>
<evidence type="ECO:0000256" key="1">
    <source>
        <dbReference type="ARBA" id="ARBA00004571"/>
    </source>
</evidence>
<evidence type="ECO:0000259" key="15">
    <source>
        <dbReference type="Pfam" id="PF02563"/>
    </source>
</evidence>
<dbReference type="Gene3D" id="3.30.1950.10">
    <property type="entry name" value="wza like domain"/>
    <property type="match status" value="1"/>
</dbReference>
<accession>A0A191ZK94</accession>
<dbReference type="STRING" id="1860122.A9404_03680"/>
<keyword evidence="3" id="KW-0813">Transport</keyword>
<keyword evidence="4" id="KW-1134">Transmembrane beta strand</keyword>
<keyword evidence="13" id="KW-0998">Cell outer membrane</keyword>
<dbReference type="GO" id="GO:0015288">
    <property type="term" value="F:porin activity"/>
    <property type="evidence" value="ECO:0007669"/>
    <property type="project" value="UniProtKB-KW"/>
</dbReference>
<keyword evidence="11" id="KW-0472">Membrane</keyword>
<feature type="domain" description="SLBB" evidence="16">
    <location>
        <begin position="256"/>
        <end position="354"/>
    </location>
</feature>
<dbReference type="EMBL" id="CP016027">
    <property type="protein sequence ID" value="ANJ68262.1"/>
    <property type="molecule type" value="Genomic_DNA"/>
</dbReference>
<feature type="domain" description="Polysaccharide export protein N-terminal" evidence="15">
    <location>
        <begin position="74"/>
        <end position="165"/>
    </location>
</feature>
<dbReference type="Proteomes" id="UP000078596">
    <property type="component" value="Chromosome"/>
</dbReference>
<evidence type="ECO:0000256" key="13">
    <source>
        <dbReference type="ARBA" id="ARBA00023237"/>
    </source>
</evidence>
<dbReference type="PANTHER" id="PTHR33619:SF3">
    <property type="entry name" value="POLYSACCHARIDE EXPORT PROTEIN GFCE-RELATED"/>
    <property type="match status" value="1"/>
</dbReference>
<evidence type="ECO:0000256" key="7">
    <source>
        <dbReference type="ARBA" id="ARBA00022729"/>
    </source>
</evidence>
<dbReference type="InterPro" id="IPR003715">
    <property type="entry name" value="Poly_export_N"/>
</dbReference>
<reference evidence="17 18" key="1">
    <citation type="submission" date="2016-06" db="EMBL/GenBank/DDBJ databases">
        <title>Insight into the functional genes involving in sulfur oxidation in Pearl River water.</title>
        <authorList>
            <person name="Luo J."/>
            <person name="Tan X."/>
            <person name="Lin W."/>
        </authorList>
    </citation>
    <scope>NUCLEOTIDE SEQUENCE [LARGE SCALE GENOMIC DNA]</scope>
    <source>
        <strain evidence="17 18">LS2</strain>
    </source>
</reference>
<dbReference type="Pfam" id="PF02563">
    <property type="entry name" value="Poly_export"/>
    <property type="match status" value="1"/>
</dbReference>
<dbReference type="GO" id="GO:0006811">
    <property type="term" value="P:monoatomic ion transport"/>
    <property type="evidence" value="ECO:0007669"/>
    <property type="project" value="UniProtKB-KW"/>
</dbReference>
<gene>
    <name evidence="17" type="ORF">A9404_03680</name>
</gene>
<dbReference type="GO" id="GO:0009279">
    <property type="term" value="C:cell outer membrane"/>
    <property type="evidence" value="ECO:0007669"/>
    <property type="project" value="UniProtKB-SubCell"/>
</dbReference>
<dbReference type="Gene3D" id="3.10.560.10">
    <property type="entry name" value="Outer membrane lipoprotein wza domain like"/>
    <property type="match status" value="2"/>
</dbReference>
<protein>
    <recommendedName>
        <fullName evidence="19">Capsular biosynthesis protein</fullName>
    </recommendedName>
</protein>
<keyword evidence="14" id="KW-0449">Lipoprotein</keyword>
<evidence type="ECO:0000256" key="12">
    <source>
        <dbReference type="ARBA" id="ARBA00023139"/>
    </source>
</evidence>
<dbReference type="GO" id="GO:0015159">
    <property type="term" value="F:polysaccharide transmembrane transporter activity"/>
    <property type="evidence" value="ECO:0007669"/>
    <property type="project" value="InterPro"/>
</dbReference>
<evidence type="ECO:0000256" key="11">
    <source>
        <dbReference type="ARBA" id="ARBA00023136"/>
    </source>
</evidence>
<evidence type="ECO:0000256" key="5">
    <source>
        <dbReference type="ARBA" id="ARBA00022597"/>
    </source>
</evidence>
<comment type="subcellular location">
    <subcellularLocation>
        <location evidence="1">Cell outer membrane</location>
        <topology evidence="1">Multi-pass membrane protein</topology>
    </subcellularLocation>
</comment>
<evidence type="ECO:0000313" key="17">
    <source>
        <dbReference type="EMBL" id="ANJ68262.1"/>
    </source>
</evidence>
<evidence type="ECO:0000256" key="6">
    <source>
        <dbReference type="ARBA" id="ARBA00022692"/>
    </source>
</evidence>
<evidence type="ECO:0000256" key="3">
    <source>
        <dbReference type="ARBA" id="ARBA00022448"/>
    </source>
</evidence>
<evidence type="ECO:0000256" key="8">
    <source>
        <dbReference type="ARBA" id="ARBA00023047"/>
    </source>
</evidence>
<comment type="similarity">
    <text evidence="2">Belongs to the BexD/CtrA/VexA family.</text>
</comment>
<evidence type="ECO:0008006" key="19">
    <source>
        <dbReference type="Google" id="ProtNLM"/>
    </source>
</evidence>